<feature type="region of interest" description="Disordered" evidence="1">
    <location>
        <begin position="137"/>
        <end position="187"/>
    </location>
</feature>
<dbReference type="RefSeq" id="WP_229490594.1">
    <property type="nucleotide sequence ID" value="NZ_FPBO01000023.1"/>
</dbReference>
<proteinExistence type="predicted"/>
<feature type="compositionally biased region" description="Basic residues" evidence="1">
    <location>
        <begin position="162"/>
        <end position="174"/>
    </location>
</feature>
<keyword evidence="3" id="KW-1185">Reference proteome</keyword>
<gene>
    <name evidence="2" type="ORF">SAMN05216552_102312</name>
</gene>
<accession>A0A1I7L4B7</accession>
<dbReference type="Proteomes" id="UP000199391">
    <property type="component" value="Unassembled WGS sequence"/>
</dbReference>
<dbReference type="AlphaFoldDB" id="A0A1I7L4B7"/>
<reference evidence="3" key="1">
    <citation type="submission" date="2016-10" db="EMBL/GenBank/DDBJ databases">
        <authorList>
            <person name="Varghese N."/>
            <person name="Submissions S."/>
        </authorList>
    </citation>
    <scope>NUCLEOTIDE SEQUENCE [LARGE SCALE GENOMIC DNA]</scope>
    <source>
        <strain evidence="3">CGMCC 1.11014</strain>
    </source>
</reference>
<dbReference type="STRING" id="1035707.SAMN05216552_102312"/>
<evidence type="ECO:0000313" key="3">
    <source>
        <dbReference type="Proteomes" id="UP000199391"/>
    </source>
</evidence>
<evidence type="ECO:0000313" key="2">
    <source>
        <dbReference type="EMBL" id="SFV04592.1"/>
    </source>
</evidence>
<dbReference type="EMBL" id="FPBO01000023">
    <property type="protein sequence ID" value="SFV04592.1"/>
    <property type="molecule type" value="Genomic_DNA"/>
</dbReference>
<organism evidence="2 3">
    <name type="scientific">Pseudoduganella namucuonensis</name>
    <dbReference type="NCBI Taxonomy" id="1035707"/>
    <lineage>
        <taxon>Bacteria</taxon>
        <taxon>Pseudomonadati</taxon>
        <taxon>Pseudomonadota</taxon>
        <taxon>Betaproteobacteria</taxon>
        <taxon>Burkholderiales</taxon>
        <taxon>Oxalobacteraceae</taxon>
        <taxon>Telluria group</taxon>
        <taxon>Pseudoduganella</taxon>
    </lineage>
</organism>
<name>A0A1I7L4B7_9BURK</name>
<sequence length="212" mass="23508">MFTVVSVQVPTDTLLKLLGHLKEQGGKRDVSQAMSLALCEWLARQTGAPPEEPLMRGYQWKSLFLPEGTCLRSWSYGQPNYARVVGDQIIHDGRAVSPNQFARSFARTNRNAWDDLLVKRPQDKGWKKASILRKELAATPAAAGRPAGQAARRRGTVPGRAAHGRTASRSRKRRLEPARTAQIPLPARRCRVRIGAPLLSQPSASWEPSTRV</sequence>
<evidence type="ECO:0000256" key="1">
    <source>
        <dbReference type="SAM" id="MobiDB-lite"/>
    </source>
</evidence>
<protein>
    <submittedName>
        <fullName evidence="2">Uncharacterized protein</fullName>
    </submittedName>
</protein>
<feature type="compositionally biased region" description="Low complexity" evidence="1">
    <location>
        <begin position="137"/>
        <end position="150"/>
    </location>
</feature>